<dbReference type="Pfam" id="PF13672">
    <property type="entry name" value="PP2C_2"/>
    <property type="match status" value="1"/>
</dbReference>
<dbReference type="OrthoDB" id="491589at2"/>
<protein>
    <submittedName>
        <fullName evidence="3">Protein phosphatase 2C-like protein</fullName>
    </submittedName>
</protein>
<feature type="region of interest" description="Disordered" evidence="1">
    <location>
        <begin position="1"/>
        <end position="61"/>
    </location>
</feature>
<feature type="domain" description="PPM-type phosphatase" evidence="2">
    <location>
        <begin position="83"/>
        <end position="280"/>
    </location>
</feature>
<gene>
    <name evidence="3" type="ORF">EDD39_2823</name>
</gene>
<evidence type="ECO:0000313" key="3">
    <source>
        <dbReference type="EMBL" id="ROR44618.1"/>
    </source>
</evidence>
<dbReference type="InterPro" id="IPR001932">
    <property type="entry name" value="PPM-type_phosphatase-like_dom"/>
</dbReference>
<evidence type="ECO:0000256" key="1">
    <source>
        <dbReference type="SAM" id="MobiDB-lite"/>
    </source>
</evidence>
<dbReference type="Gene3D" id="3.60.40.10">
    <property type="entry name" value="PPM-type phosphatase domain"/>
    <property type="match status" value="1"/>
</dbReference>
<dbReference type="InterPro" id="IPR036457">
    <property type="entry name" value="PPM-type-like_dom_sf"/>
</dbReference>
<dbReference type="SUPFAM" id="SSF81606">
    <property type="entry name" value="PP2C-like"/>
    <property type="match status" value="1"/>
</dbReference>
<comment type="caution">
    <text evidence="3">The sequence shown here is derived from an EMBL/GenBank/DDBJ whole genome shotgun (WGS) entry which is preliminary data.</text>
</comment>
<dbReference type="AlphaFoldDB" id="A0A8G1UIH9"/>
<reference evidence="3 4" key="1">
    <citation type="submission" date="2018-11" db="EMBL/GenBank/DDBJ databases">
        <title>Sequencing the genomes of 1000 actinobacteria strains.</title>
        <authorList>
            <person name="Klenk H.-P."/>
        </authorList>
    </citation>
    <scope>NUCLEOTIDE SEQUENCE [LARGE SCALE GENOMIC DNA]</scope>
    <source>
        <strain evidence="3 4">DSM 44780</strain>
    </source>
</reference>
<evidence type="ECO:0000259" key="2">
    <source>
        <dbReference type="Pfam" id="PF13672"/>
    </source>
</evidence>
<dbReference type="RefSeq" id="WP_123556020.1">
    <property type="nucleotide sequence ID" value="NZ_RJVJ01000001.1"/>
</dbReference>
<feature type="compositionally biased region" description="Pro residues" evidence="1">
    <location>
        <begin position="11"/>
        <end position="38"/>
    </location>
</feature>
<accession>A0A8G1UIH9</accession>
<proteinExistence type="predicted"/>
<evidence type="ECO:0000313" key="4">
    <source>
        <dbReference type="Proteomes" id="UP000267408"/>
    </source>
</evidence>
<sequence length="327" mass="34620">MGPHGGGGTPAPLPPPSLPPPPPQSPPAGPPPAGPPPWQRIAVGTPGVEFEPRPPGEDAYDVPDTECDGWSTAEFTLRLASVRGAQHRYYRRPRQDAARAVPHGDSGAVAFAVADGVSSATRAERGAAEACRAALERILLQLAWSPAALDHRDVAGHAAERLHRLARARLRRADPSPAEVAGLYATTLVAGLVRPDPAGPVVELFRIGDSDAWLLDPHRGGYRPLFPSKTGADTLLVSNEVRPLPSVPDPLEQATVRLAPGQVLLVGTDGFGDPLGDGDGQVGALFARQLATPPSPLWLAQVLDFSRETFDDDRTLLALWRRDPAAR</sequence>
<name>A0A8G1UIH9_9ACTN</name>
<organism evidence="3 4">
    <name type="scientific">Kitasatospora cineracea</name>
    <dbReference type="NCBI Taxonomy" id="88074"/>
    <lineage>
        <taxon>Bacteria</taxon>
        <taxon>Bacillati</taxon>
        <taxon>Actinomycetota</taxon>
        <taxon>Actinomycetes</taxon>
        <taxon>Kitasatosporales</taxon>
        <taxon>Streptomycetaceae</taxon>
        <taxon>Kitasatospora</taxon>
    </lineage>
</organism>
<dbReference type="EMBL" id="RJVJ01000001">
    <property type="protein sequence ID" value="ROR44618.1"/>
    <property type="molecule type" value="Genomic_DNA"/>
</dbReference>
<dbReference type="Proteomes" id="UP000267408">
    <property type="component" value="Unassembled WGS sequence"/>
</dbReference>